<evidence type="ECO:0000313" key="1">
    <source>
        <dbReference type="EMBL" id="MEJ8280027.1"/>
    </source>
</evidence>
<dbReference type="RefSeq" id="WP_340290740.1">
    <property type="nucleotide sequence ID" value="NZ_JBBJUP010000010.1"/>
</dbReference>
<dbReference type="EMBL" id="JBBJUP010000010">
    <property type="protein sequence ID" value="MEJ8280027.1"/>
    <property type="molecule type" value="Genomic_DNA"/>
</dbReference>
<protein>
    <submittedName>
        <fullName evidence="1">SRPBCC family protein</fullName>
    </submittedName>
</protein>
<dbReference type="Pfam" id="PF10604">
    <property type="entry name" value="Polyketide_cyc2"/>
    <property type="match status" value="1"/>
</dbReference>
<dbReference type="Proteomes" id="UP001364211">
    <property type="component" value="Unassembled WGS sequence"/>
</dbReference>
<dbReference type="InterPro" id="IPR019587">
    <property type="entry name" value="Polyketide_cyclase/dehydratase"/>
</dbReference>
<keyword evidence="2" id="KW-1185">Reference proteome</keyword>
<dbReference type="InterPro" id="IPR023393">
    <property type="entry name" value="START-like_dom_sf"/>
</dbReference>
<name>A0ABU8T7V8_9PSEU</name>
<proteinExistence type="predicted"/>
<dbReference type="Gene3D" id="3.30.530.20">
    <property type="match status" value="1"/>
</dbReference>
<evidence type="ECO:0000313" key="2">
    <source>
        <dbReference type="Proteomes" id="UP001364211"/>
    </source>
</evidence>
<accession>A0ABU8T7V8</accession>
<comment type="caution">
    <text evidence="1">The sequence shown here is derived from an EMBL/GenBank/DDBJ whole genome shotgun (WGS) entry which is preliminary data.</text>
</comment>
<dbReference type="SUPFAM" id="SSF55961">
    <property type="entry name" value="Bet v1-like"/>
    <property type="match status" value="1"/>
</dbReference>
<reference evidence="1 2" key="1">
    <citation type="submission" date="2024-03" db="EMBL/GenBank/DDBJ databases">
        <title>Draft genome sequence of Pseudonocardia sp. DW16-2.</title>
        <authorList>
            <person name="Duangmal K."/>
        </authorList>
    </citation>
    <scope>NUCLEOTIDE SEQUENCE [LARGE SCALE GENOMIC DNA]</scope>
    <source>
        <strain evidence="1 2">DW16-2</strain>
    </source>
</reference>
<sequence>MRLTLHARGPLPADEVWERYAVPARWPEWAPYILGVDCSDGRIRPGSTGHVRGPLGVRVTFAVTGVDEAARTWSWDVSLGAASSVLNAERLTLDHGVRASGAGTRTWLTVRGAPAVVLPYLVPARFSLEMLVRRPARAR</sequence>
<gene>
    <name evidence="1" type="ORF">WJX68_13865</name>
</gene>
<organism evidence="1 2">
    <name type="scientific">Pseudonocardia spirodelae</name>
    <dbReference type="NCBI Taxonomy" id="3133431"/>
    <lineage>
        <taxon>Bacteria</taxon>
        <taxon>Bacillati</taxon>
        <taxon>Actinomycetota</taxon>
        <taxon>Actinomycetes</taxon>
        <taxon>Pseudonocardiales</taxon>
        <taxon>Pseudonocardiaceae</taxon>
        <taxon>Pseudonocardia</taxon>
    </lineage>
</organism>